<protein>
    <submittedName>
        <fullName evidence="1">Type II toxin-antitoxin system HicB family antitoxin</fullName>
    </submittedName>
</protein>
<evidence type="ECO:0000313" key="1">
    <source>
        <dbReference type="EMBL" id="RDH41419.1"/>
    </source>
</evidence>
<dbReference type="InterPro" id="IPR008651">
    <property type="entry name" value="Uncharacterised_HicB"/>
</dbReference>
<dbReference type="InterPro" id="IPR010985">
    <property type="entry name" value="Ribbon_hlx_hlx"/>
</dbReference>
<dbReference type="SUPFAM" id="SSF47598">
    <property type="entry name" value="Ribbon-helix-helix"/>
    <property type="match status" value="1"/>
</dbReference>
<proteinExistence type="predicted"/>
<sequence length="107" mass="12273">MINYEHYTYRVTWSEEDQEFVGLCTEFPSLSYLDEKRVNALEGICNLVKEIIEDMQANGETVPEPISEKAYSGKFMVRIPPEQHRLLAIRAAESGVSLNRYVSSKLV</sequence>
<dbReference type="SUPFAM" id="SSF143100">
    <property type="entry name" value="TTHA1013/TTHA0281-like"/>
    <property type="match status" value="1"/>
</dbReference>
<name>A0A4P9VGE6_9GAMM</name>
<gene>
    <name evidence="1" type="ORF">B9G39_28595</name>
</gene>
<organism evidence="1 2">
    <name type="scientific">Zooshikella ganghwensis</name>
    <dbReference type="NCBI Taxonomy" id="202772"/>
    <lineage>
        <taxon>Bacteria</taxon>
        <taxon>Pseudomonadati</taxon>
        <taxon>Pseudomonadota</taxon>
        <taxon>Gammaproteobacteria</taxon>
        <taxon>Oceanospirillales</taxon>
        <taxon>Zooshikellaceae</taxon>
        <taxon>Zooshikella</taxon>
    </lineage>
</organism>
<dbReference type="RefSeq" id="WP_094789871.1">
    <property type="nucleotide sequence ID" value="NZ_NDXW01000009.1"/>
</dbReference>
<dbReference type="Pfam" id="PF05534">
    <property type="entry name" value="HicB"/>
    <property type="match status" value="1"/>
</dbReference>
<dbReference type="Proteomes" id="UP000257039">
    <property type="component" value="Unassembled WGS sequence"/>
</dbReference>
<keyword evidence="2" id="KW-1185">Reference proteome</keyword>
<accession>A0A4P9VGE6</accession>
<dbReference type="GO" id="GO:0006355">
    <property type="term" value="P:regulation of DNA-templated transcription"/>
    <property type="evidence" value="ECO:0007669"/>
    <property type="project" value="InterPro"/>
</dbReference>
<reference evidence="1 2" key="1">
    <citation type="submission" date="2017-04" db="EMBL/GenBank/DDBJ databases">
        <title>Draft genome sequence of Zooshikella ganghwensis VG4 isolated from Red Sea sediments.</title>
        <authorList>
            <person name="Rehman Z."/>
            <person name="Alam I."/>
            <person name="Kamau A."/>
            <person name="Bajic V."/>
            <person name="Leiknes T."/>
        </authorList>
    </citation>
    <scope>NUCLEOTIDE SEQUENCE [LARGE SCALE GENOMIC DNA]</scope>
    <source>
        <strain evidence="1 2">VG4</strain>
    </source>
</reference>
<comment type="caution">
    <text evidence="1">The sequence shown here is derived from an EMBL/GenBank/DDBJ whole genome shotgun (WGS) entry which is preliminary data.</text>
</comment>
<dbReference type="EMBL" id="NDXW01000009">
    <property type="protein sequence ID" value="RDH41419.1"/>
    <property type="molecule type" value="Genomic_DNA"/>
</dbReference>
<dbReference type="AlphaFoldDB" id="A0A4P9VGE6"/>
<dbReference type="InterPro" id="IPR035069">
    <property type="entry name" value="TTHA1013/TTHA0281-like"/>
</dbReference>
<evidence type="ECO:0000313" key="2">
    <source>
        <dbReference type="Proteomes" id="UP000257039"/>
    </source>
</evidence>